<dbReference type="EC" id="2.7.13.3" evidence="3"/>
<evidence type="ECO:0000256" key="8">
    <source>
        <dbReference type="ARBA" id="ARBA00022777"/>
    </source>
</evidence>
<keyword evidence="6" id="KW-0808">Transferase</keyword>
<dbReference type="Proteomes" id="UP001634154">
    <property type="component" value="Unassembled WGS sequence"/>
</dbReference>
<evidence type="ECO:0000256" key="1">
    <source>
        <dbReference type="ARBA" id="ARBA00000085"/>
    </source>
</evidence>
<dbReference type="SUPFAM" id="SSF47384">
    <property type="entry name" value="Homodimeric domain of signal transducing histidine kinase"/>
    <property type="match status" value="1"/>
</dbReference>
<dbReference type="PANTHER" id="PTHR45453">
    <property type="entry name" value="PHOSPHATE REGULON SENSOR PROTEIN PHOR"/>
    <property type="match status" value="1"/>
</dbReference>
<keyword evidence="8 13" id="KW-0418">Kinase</keyword>
<dbReference type="InterPro" id="IPR004358">
    <property type="entry name" value="Sig_transdc_His_kin-like_C"/>
</dbReference>
<dbReference type="SMART" id="SM00387">
    <property type="entry name" value="HATPase_c"/>
    <property type="match status" value="1"/>
</dbReference>
<dbReference type="InterPro" id="IPR005467">
    <property type="entry name" value="His_kinase_dom"/>
</dbReference>
<dbReference type="InterPro" id="IPR003661">
    <property type="entry name" value="HisK_dim/P_dom"/>
</dbReference>
<proteinExistence type="predicted"/>
<comment type="catalytic activity">
    <reaction evidence="1">
        <text>ATP + protein L-histidine = ADP + protein N-phospho-L-histidine.</text>
        <dbReference type="EC" id="2.7.13.3"/>
    </reaction>
</comment>
<evidence type="ECO:0000256" key="6">
    <source>
        <dbReference type="ARBA" id="ARBA00022679"/>
    </source>
</evidence>
<dbReference type="SUPFAM" id="SSF55874">
    <property type="entry name" value="ATPase domain of HSP90 chaperone/DNA topoisomerase II/histidine kinase"/>
    <property type="match status" value="1"/>
</dbReference>
<reference evidence="13 14" key="1">
    <citation type="submission" date="2024-12" db="EMBL/GenBank/DDBJ databases">
        <title>Draft genome sequence of Chryseobacterium kwangjuense AG447.</title>
        <authorList>
            <person name="Cheptsov V.S."/>
            <person name="Belov A."/>
            <person name="Zavarzina A.G."/>
        </authorList>
    </citation>
    <scope>NUCLEOTIDE SEQUENCE [LARGE SCALE GENOMIC DNA]</scope>
    <source>
        <strain evidence="13 14">AG447</strain>
    </source>
</reference>
<feature type="transmembrane region" description="Helical" evidence="11">
    <location>
        <begin position="190"/>
        <end position="214"/>
    </location>
</feature>
<dbReference type="Gene3D" id="1.10.287.130">
    <property type="match status" value="1"/>
</dbReference>
<keyword evidence="9 11" id="KW-1133">Transmembrane helix</keyword>
<keyword evidence="5" id="KW-0597">Phosphoprotein</keyword>
<evidence type="ECO:0000256" key="3">
    <source>
        <dbReference type="ARBA" id="ARBA00012438"/>
    </source>
</evidence>
<dbReference type="InterPro" id="IPR003594">
    <property type="entry name" value="HATPase_dom"/>
</dbReference>
<dbReference type="InterPro" id="IPR050351">
    <property type="entry name" value="BphY/WalK/GraS-like"/>
</dbReference>
<evidence type="ECO:0000313" key="13">
    <source>
        <dbReference type="EMBL" id="MFN1218603.1"/>
    </source>
</evidence>
<name>A0ABW9K8T3_9FLAO</name>
<dbReference type="GO" id="GO:0016301">
    <property type="term" value="F:kinase activity"/>
    <property type="evidence" value="ECO:0007669"/>
    <property type="project" value="UniProtKB-KW"/>
</dbReference>
<evidence type="ECO:0000256" key="5">
    <source>
        <dbReference type="ARBA" id="ARBA00022553"/>
    </source>
</evidence>
<keyword evidence="4" id="KW-1003">Cell membrane</keyword>
<dbReference type="EMBL" id="JBJXVJ010000003">
    <property type="protein sequence ID" value="MFN1218603.1"/>
    <property type="molecule type" value="Genomic_DNA"/>
</dbReference>
<protein>
    <recommendedName>
        <fullName evidence="3">histidine kinase</fullName>
        <ecNumber evidence="3">2.7.13.3</ecNumber>
    </recommendedName>
</protein>
<evidence type="ECO:0000256" key="4">
    <source>
        <dbReference type="ARBA" id="ARBA00022475"/>
    </source>
</evidence>
<dbReference type="SMART" id="SM00388">
    <property type="entry name" value="HisKA"/>
    <property type="match status" value="1"/>
</dbReference>
<evidence type="ECO:0000256" key="10">
    <source>
        <dbReference type="ARBA" id="ARBA00023136"/>
    </source>
</evidence>
<comment type="subcellular location">
    <subcellularLocation>
        <location evidence="2">Cell membrane</location>
        <topology evidence="2">Multi-pass membrane protein</topology>
    </subcellularLocation>
</comment>
<keyword evidence="7 11" id="KW-0812">Transmembrane</keyword>
<dbReference type="InterPro" id="IPR036890">
    <property type="entry name" value="HATPase_C_sf"/>
</dbReference>
<dbReference type="CDD" id="cd00082">
    <property type="entry name" value="HisKA"/>
    <property type="match status" value="1"/>
</dbReference>
<evidence type="ECO:0000256" key="11">
    <source>
        <dbReference type="SAM" id="Phobius"/>
    </source>
</evidence>
<sequence>MNKKFRSVFLIASITAVCILVFQMYWVFNSYKTAEKNLKNNIENILNKGLETYQFSQLDLAPVLRNDDLTVYYATKKRYVNPKDKSKENSPYYAEMNSIKIPEEQLPAITAMLSKLKASVLKTINLNDLNSVIKEEFLRNNINLDFSLSLVHDEAPLRDTFYIPVHLSKKNMLVKAQIKNMNMYLLKQNVVPLLVSMVLILLSAGSLYFMAITIKRQLKLDELKNDFINNMTHELRTPISILKSSNEALLSFNGINDPEKAIRYLKINDDILNKLDHNVDRILDIVQYNDRKLSVNLVKINPDDVIVPIINRFVINENIRIEYINQLRANEIYTDVFIIDTILSNLFDNSIKYAVDQKVNILLKISSLENGFQLYVQDNGKGIDSLYLPYIFDKFFRVPEGNIHDVKGYGLGLNYVKKLVKDLNGNIAVKSELTVGTIFTIKFKNS</sequence>
<gene>
    <name evidence="13" type="ORF">ACKW6Q_16685</name>
</gene>
<feature type="domain" description="Histidine kinase" evidence="12">
    <location>
        <begin position="230"/>
        <end position="446"/>
    </location>
</feature>
<accession>A0ABW9K8T3</accession>
<dbReference type="InterPro" id="IPR036097">
    <property type="entry name" value="HisK_dim/P_sf"/>
</dbReference>
<dbReference type="Pfam" id="PF02518">
    <property type="entry name" value="HATPase_c"/>
    <property type="match status" value="1"/>
</dbReference>
<feature type="transmembrane region" description="Helical" evidence="11">
    <location>
        <begin position="7"/>
        <end position="28"/>
    </location>
</feature>
<dbReference type="Pfam" id="PF00512">
    <property type="entry name" value="HisKA"/>
    <property type="match status" value="1"/>
</dbReference>
<evidence type="ECO:0000256" key="7">
    <source>
        <dbReference type="ARBA" id="ARBA00022692"/>
    </source>
</evidence>
<evidence type="ECO:0000256" key="9">
    <source>
        <dbReference type="ARBA" id="ARBA00022989"/>
    </source>
</evidence>
<dbReference type="RefSeq" id="WP_409357511.1">
    <property type="nucleotide sequence ID" value="NZ_JBJXVJ010000003.1"/>
</dbReference>
<evidence type="ECO:0000259" key="12">
    <source>
        <dbReference type="PROSITE" id="PS50109"/>
    </source>
</evidence>
<dbReference type="PANTHER" id="PTHR45453:SF2">
    <property type="entry name" value="HISTIDINE KINASE"/>
    <property type="match status" value="1"/>
</dbReference>
<evidence type="ECO:0000256" key="2">
    <source>
        <dbReference type="ARBA" id="ARBA00004651"/>
    </source>
</evidence>
<keyword evidence="10 11" id="KW-0472">Membrane</keyword>
<dbReference type="PROSITE" id="PS50109">
    <property type="entry name" value="HIS_KIN"/>
    <property type="match status" value="1"/>
</dbReference>
<organism evidence="13 14">
    <name type="scientific">Chryseobacterium kwangjuense</name>
    <dbReference type="NCBI Taxonomy" id="267125"/>
    <lineage>
        <taxon>Bacteria</taxon>
        <taxon>Pseudomonadati</taxon>
        <taxon>Bacteroidota</taxon>
        <taxon>Flavobacteriia</taxon>
        <taxon>Flavobacteriales</taxon>
        <taxon>Weeksellaceae</taxon>
        <taxon>Chryseobacterium group</taxon>
        <taxon>Chryseobacterium</taxon>
    </lineage>
</organism>
<evidence type="ECO:0000313" key="14">
    <source>
        <dbReference type="Proteomes" id="UP001634154"/>
    </source>
</evidence>
<dbReference type="PRINTS" id="PR00344">
    <property type="entry name" value="BCTRLSENSOR"/>
</dbReference>
<keyword evidence="14" id="KW-1185">Reference proteome</keyword>
<comment type="caution">
    <text evidence="13">The sequence shown here is derived from an EMBL/GenBank/DDBJ whole genome shotgun (WGS) entry which is preliminary data.</text>
</comment>
<dbReference type="Gene3D" id="3.30.565.10">
    <property type="entry name" value="Histidine kinase-like ATPase, C-terminal domain"/>
    <property type="match status" value="1"/>
</dbReference>